<proteinExistence type="predicted"/>
<protein>
    <submittedName>
        <fullName evidence="1">Uncharacterized protein</fullName>
    </submittedName>
</protein>
<sequence length="301" mass="35008">KLPKKTMRELSINYYKITPLVSEEQLFESQEELKSAFHFPNDREYNSVYQTNGTVDLYGDRVLRNNYILGTFTFIQLENIPPKQNTITKNIEDLQLEETDGLGHQTSFLFDTLTNIIVVVSRRPGVNTSSIYRFVKENFDICRFSLEFIQKPSSLENFLRTSSYKKLKVKLAHPTAIGHLIGEDSSVKNTLDLMDKFASNKISFEVESMTRESLDIGTVRNFVNLVRRNFSENIEVLRITGNDENVEEKTFDFISNRIKQKIEVEVTRFGNFRTKEVYDQLVLKYSEVVVSLRNTYSNINE</sequence>
<dbReference type="AlphaFoldDB" id="A0A2S7WYN6"/>
<dbReference type="InterPro" id="IPR046618">
    <property type="entry name" value="DUF6731"/>
</dbReference>
<dbReference type="EMBL" id="MSCM01000001">
    <property type="protein sequence ID" value="PQJ82707.1"/>
    <property type="molecule type" value="Genomic_DNA"/>
</dbReference>
<name>A0A2S7WYN6_9FLAO</name>
<dbReference type="Proteomes" id="UP000239068">
    <property type="component" value="Unassembled WGS sequence"/>
</dbReference>
<gene>
    <name evidence="1" type="ORF">BTO16_09015</name>
</gene>
<accession>A0A2S7WYN6</accession>
<organism evidence="1 2">
    <name type="scientific">Polaribacter glomeratus</name>
    <dbReference type="NCBI Taxonomy" id="102"/>
    <lineage>
        <taxon>Bacteria</taxon>
        <taxon>Pseudomonadati</taxon>
        <taxon>Bacteroidota</taxon>
        <taxon>Flavobacteriia</taxon>
        <taxon>Flavobacteriales</taxon>
        <taxon>Flavobacteriaceae</taxon>
    </lineage>
</organism>
<dbReference type="Pfam" id="PF20505">
    <property type="entry name" value="DUF6731"/>
    <property type="match status" value="1"/>
</dbReference>
<evidence type="ECO:0000313" key="2">
    <source>
        <dbReference type="Proteomes" id="UP000239068"/>
    </source>
</evidence>
<reference evidence="1 2" key="1">
    <citation type="submission" date="2016-12" db="EMBL/GenBank/DDBJ databases">
        <title>Trade-off between light-utilization and light-protection in marine flavobacteria.</title>
        <authorList>
            <person name="Kumagai Y."/>
            <person name="Yoshizawa S."/>
            <person name="Kogure K."/>
            <person name="Iwasaki W."/>
        </authorList>
    </citation>
    <scope>NUCLEOTIDE SEQUENCE [LARGE SCALE GENOMIC DNA]</scope>
    <source>
        <strain evidence="1 2">ATCC 43844</strain>
    </source>
</reference>
<dbReference type="RefSeq" id="WP_211298214.1">
    <property type="nucleotide sequence ID" value="NZ_MSCM01000001.1"/>
</dbReference>
<evidence type="ECO:0000313" key="1">
    <source>
        <dbReference type="EMBL" id="PQJ82707.1"/>
    </source>
</evidence>
<comment type="caution">
    <text evidence="1">The sequence shown here is derived from an EMBL/GenBank/DDBJ whole genome shotgun (WGS) entry which is preliminary data.</text>
</comment>
<feature type="non-terminal residue" evidence="1">
    <location>
        <position position="1"/>
    </location>
</feature>
<keyword evidence="2" id="KW-1185">Reference proteome</keyword>